<reference evidence="2 3" key="1">
    <citation type="submission" date="2017-05" db="EMBL/GenBank/DDBJ databases">
        <authorList>
            <person name="Varghese N."/>
            <person name="Submissions S."/>
        </authorList>
    </citation>
    <scope>NUCLEOTIDE SEQUENCE [LARGE SCALE GENOMIC DNA]</scope>
    <source>
        <strain evidence="2 3">DSM 27040</strain>
    </source>
</reference>
<dbReference type="InterPro" id="IPR043781">
    <property type="entry name" value="DUF5723"/>
</dbReference>
<protein>
    <recommendedName>
        <fullName evidence="1">DUF5723 domain-containing protein</fullName>
    </recommendedName>
</protein>
<dbReference type="Proteomes" id="UP000319040">
    <property type="component" value="Unassembled WGS sequence"/>
</dbReference>
<organism evidence="2 3">
    <name type="scientific">Saccharicrinis carchari</name>
    <dbReference type="NCBI Taxonomy" id="1168039"/>
    <lineage>
        <taxon>Bacteria</taxon>
        <taxon>Pseudomonadati</taxon>
        <taxon>Bacteroidota</taxon>
        <taxon>Bacteroidia</taxon>
        <taxon>Marinilabiliales</taxon>
        <taxon>Marinilabiliaceae</taxon>
        <taxon>Saccharicrinis</taxon>
    </lineage>
</organism>
<dbReference type="EMBL" id="FXTB01000003">
    <property type="protein sequence ID" value="SMO59402.1"/>
    <property type="molecule type" value="Genomic_DNA"/>
</dbReference>
<gene>
    <name evidence="2" type="ORF">SAMN06265379_103191</name>
</gene>
<sequence length="480" mass="53256">MRKIFLLLLTIWFSSHLKGQQNNTLFLMHDLPQANIVNPAVAIDCKLFIGIPGVGSTHVNGYSTAFSHNDLLVPANGDSLRYELNGALNKFGNNEMVATQTHLSLLSVGYKTGRNYFTFGLNEKVHSHTILNKNAALLVHGGNSQFEGRNIKMNGTRPNAMHYREYALGMARQIDERVRIGFRVKLLFGKANIYTKSIDMSLYTDPITFNTFVSGSGNAYTSLPVDVLIAPDGTLDRMDWQENITARNYLMNTKNMGIGTDFGFIYQLNEKTTLSGSLLDIGFINWKNDAYRLSVNGSMDITAQAIEDGLSNLGDVTDSLKNVFMPQIENQSYLSPLVPALYLGLSRRANEWLNVGAVFHSEVYRNRIHPSLTFSGNAVLTRNIYGSVSYTLQNGELNNLGAGIGAKFGILHLHAISDNVPAFFDLGSAQSVNLRFGVSLLFGCGREKKKKISDDNGIRALPCFTDPYKSKAGRQRKKRR</sequence>
<dbReference type="AlphaFoldDB" id="A0A521CJ32"/>
<evidence type="ECO:0000313" key="3">
    <source>
        <dbReference type="Proteomes" id="UP000319040"/>
    </source>
</evidence>
<accession>A0A521CJ32</accession>
<dbReference type="OrthoDB" id="1489601at2"/>
<evidence type="ECO:0000259" key="1">
    <source>
        <dbReference type="Pfam" id="PF18990"/>
    </source>
</evidence>
<keyword evidence="3" id="KW-1185">Reference proteome</keyword>
<proteinExistence type="predicted"/>
<evidence type="ECO:0000313" key="2">
    <source>
        <dbReference type="EMBL" id="SMO59402.1"/>
    </source>
</evidence>
<dbReference type="Gene3D" id="2.40.160.60">
    <property type="entry name" value="Outer membrane protein transport protein (OMPP1/FadL/TodX)"/>
    <property type="match status" value="1"/>
</dbReference>
<feature type="domain" description="DUF5723" evidence="1">
    <location>
        <begin position="39"/>
        <end position="418"/>
    </location>
</feature>
<dbReference type="Pfam" id="PF18990">
    <property type="entry name" value="DUF5723"/>
    <property type="match status" value="1"/>
</dbReference>
<dbReference type="RefSeq" id="WP_142532903.1">
    <property type="nucleotide sequence ID" value="NZ_FXTB01000003.1"/>
</dbReference>
<name>A0A521CJ32_SACCC</name>